<organism evidence="1 2">
    <name type="scientific">Caldimonas thermodepolymerans</name>
    <dbReference type="NCBI Taxonomy" id="215580"/>
    <lineage>
        <taxon>Bacteria</taxon>
        <taxon>Pseudomonadati</taxon>
        <taxon>Pseudomonadota</taxon>
        <taxon>Betaproteobacteria</taxon>
        <taxon>Burkholderiales</taxon>
        <taxon>Sphaerotilaceae</taxon>
        <taxon>Caldimonas</taxon>
    </lineage>
</organism>
<evidence type="ECO:0000313" key="1">
    <source>
        <dbReference type="EMBL" id="TCP04719.1"/>
    </source>
</evidence>
<evidence type="ECO:0008006" key="3">
    <source>
        <dbReference type="Google" id="ProtNLM"/>
    </source>
</evidence>
<sequence length="38" mass="4453">NRHVLETFFRTHHSQGLSSRLVTPEDLFHPGTFEAFKL</sequence>
<name>A0AA46HUQ6_9BURK</name>
<dbReference type="Proteomes" id="UP000294772">
    <property type="component" value="Unassembled WGS sequence"/>
</dbReference>
<feature type="non-terminal residue" evidence="1">
    <location>
        <position position="1"/>
    </location>
</feature>
<evidence type="ECO:0000313" key="2">
    <source>
        <dbReference type="Proteomes" id="UP000294772"/>
    </source>
</evidence>
<dbReference type="EMBL" id="SLXF01000010">
    <property type="protein sequence ID" value="TCP04719.1"/>
    <property type="molecule type" value="Genomic_DNA"/>
</dbReference>
<reference evidence="1 2" key="1">
    <citation type="submission" date="2019-03" db="EMBL/GenBank/DDBJ databases">
        <title>Genomic Encyclopedia of Type Strains, Phase IV (KMG-IV): sequencing the most valuable type-strain genomes for metagenomic binning, comparative biology and taxonomic classification.</title>
        <authorList>
            <person name="Goeker M."/>
        </authorList>
    </citation>
    <scope>NUCLEOTIDE SEQUENCE [LARGE SCALE GENOMIC DNA]</scope>
    <source>
        <strain evidence="1 2">DSM 15264</strain>
    </source>
</reference>
<comment type="caution">
    <text evidence="1">The sequence shown here is derived from an EMBL/GenBank/DDBJ whole genome shotgun (WGS) entry which is preliminary data.</text>
</comment>
<dbReference type="AlphaFoldDB" id="A0AA46HUQ6"/>
<gene>
    <name evidence="1" type="ORF">EV676_1101</name>
</gene>
<proteinExistence type="predicted"/>
<accession>A0AA46HUQ6</accession>
<protein>
    <recommendedName>
        <fullName evidence="3">4,5-dihydroxyphthalate decarboxylase</fullName>
    </recommendedName>
</protein>